<evidence type="ECO:0000313" key="8">
    <source>
        <dbReference type="EMBL" id="CAB5241227.1"/>
    </source>
</evidence>
<feature type="domain" description="Bacterial sugar transferase" evidence="7">
    <location>
        <begin position="268"/>
        <end position="454"/>
    </location>
</feature>
<dbReference type="NCBIfam" id="TIGR03025">
    <property type="entry name" value="EPS_sugtrans"/>
    <property type="match status" value="1"/>
</dbReference>
<keyword evidence="5 6" id="KW-0472">Membrane</keyword>
<proteinExistence type="predicted"/>
<feature type="transmembrane region" description="Helical" evidence="6">
    <location>
        <begin position="81"/>
        <end position="104"/>
    </location>
</feature>
<organism evidence="8">
    <name type="scientific">freshwater metagenome</name>
    <dbReference type="NCBI Taxonomy" id="449393"/>
    <lineage>
        <taxon>unclassified sequences</taxon>
        <taxon>metagenomes</taxon>
        <taxon>ecological metagenomes</taxon>
    </lineage>
</organism>
<gene>
    <name evidence="8" type="ORF">UFOPK3554_01309</name>
</gene>
<reference evidence="8" key="1">
    <citation type="submission" date="2020-05" db="EMBL/GenBank/DDBJ databases">
        <authorList>
            <person name="Chiriac C."/>
            <person name="Salcher M."/>
            <person name="Ghai R."/>
            <person name="Kavagutti S V."/>
        </authorList>
    </citation>
    <scope>NUCLEOTIDE SEQUENCE</scope>
</reference>
<keyword evidence="4 6" id="KW-1133">Transmembrane helix</keyword>
<dbReference type="Pfam" id="PF13727">
    <property type="entry name" value="CoA_binding_3"/>
    <property type="match status" value="1"/>
</dbReference>
<dbReference type="EMBL" id="CAFBSG010000034">
    <property type="protein sequence ID" value="CAB5241227.1"/>
    <property type="molecule type" value="Genomic_DNA"/>
</dbReference>
<name>A0A6J7XZ05_9ZZZZ</name>
<feature type="transmembrane region" description="Helical" evidence="6">
    <location>
        <begin position="110"/>
        <end position="135"/>
    </location>
</feature>
<dbReference type="InterPro" id="IPR003362">
    <property type="entry name" value="Bact_transf"/>
</dbReference>
<evidence type="ECO:0000256" key="2">
    <source>
        <dbReference type="ARBA" id="ARBA00022679"/>
    </source>
</evidence>
<feature type="transmembrane region" description="Helical" evidence="6">
    <location>
        <begin position="48"/>
        <end position="69"/>
    </location>
</feature>
<evidence type="ECO:0000256" key="6">
    <source>
        <dbReference type="SAM" id="Phobius"/>
    </source>
</evidence>
<feature type="transmembrane region" description="Helical" evidence="6">
    <location>
        <begin position="15"/>
        <end position="36"/>
    </location>
</feature>
<dbReference type="Pfam" id="PF02397">
    <property type="entry name" value="Bac_transf"/>
    <property type="match status" value="1"/>
</dbReference>
<keyword evidence="3 6" id="KW-0812">Transmembrane</keyword>
<evidence type="ECO:0000259" key="7">
    <source>
        <dbReference type="Pfam" id="PF02397"/>
    </source>
</evidence>
<evidence type="ECO:0000256" key="3">
    <source>
        <dbReference type="ARBA" id="ARBA00022692"/>
    </source>
</evidence>
<sequence>MTPWLSESLRKFRDIILFGDIFVIILTFVATTYFRFQNHFDTALNPKGSLLLIALLPFIWIIALTAVNGWETAALESRRLLTIRVISAGWRTFVFMAFAAYVSHDLVSRAWLFIQVISATILMILVRIATLTFLWKKVQARIVEKYLVIIAPGQVFDDSLIPPRGKEHDPTNVYITVEAPQGEKYHDWLEALKVHIKAEKFDGIIIWQGAVSNPVLLNEISHLYMLGISSIIMQSPVSTLVARLKPLPHANWIRIVEPHLSNNGALAKRAIDIVLSAHLIVITSPIMLAAAIAIKLTSFGPVLYTAQRVGRDNALFNFPKFRTMHHNSDQDRLNILGRPDESMAHRYANDPRITLVGRFLRRWSIDELPQLFCVLAGTMSLVGPRPILPEELAQIQASDHYRFIAKPGLTGIWQISGRKEVEWQERMAQDTYYIENWNAFSDLIIIIRTGEAILTGKGAM</sequence>
<dbReference type="GO" id="GO:0016780">
    <property type="term" value="F:phosphotransferase activity, for other substituted phosphate groups"/>
    <property type="evidence" value="ECO:0007669"/>
    <property type="project" value="TreeGrafter"/>
</dbReference>
<evidence type="ECO:0000256" key="1">
    <source>
        <dbReference type="ARBA" id="ARBA00004141"/>
    </source>
</evidence>
<evidence type="ECO:0000256" key="5">
    <source>
        <dbReference type="ARBA" id="ARBA00023136"/>
    </source>
</evidence>
<accession>A0A6J7XZ05</accession>
<dbReference type="GO" id="GO:0016020">
    <property type="term" value="C:membrane"/>
    <property type="evidence" value="ECO:0007669"/>
    <property type="project" value="UniProtKB-SubCell"/>
</dbReference>
<feature type="transmembrane region" description="Helical" evidence="6">
    <location>
        <begin position="273"/>
        <end position="294"/>
    </location>
</feature>
<evidence type="ECO:0000256" key="4">
    <source>
        <dbReference type="ARBA" id="ARBA00022989"/>
    </source>
</evidence>
<dbReference type="PANTHER" id="PTHR30576">
    <property type="entry name" value="COLANIC BIOSYNTHESIS UDP-GLUCOSE LIPID CARRIER TRANSFERASE"/>
    <property type="match status" value="1"/>
</dbReference>
<comment type="subcellular location">
    <subcellularLocation>
        <location evidence="1">Membrane</location>
        <topology evidence="1">Multi-pass membrane protein</topology>
    </subcellularLocation>
</comment>
<dbReference type="InterPro" id="IPR017475">
    <property type="entry name" value="EPS_sugar_tfrase"/>
</dbReference>
<keyword evidence="2" id="KW-0808">Transferase</keyword>
<dbReference type="AlphaFoldDB" id="A0A6J7XZ05"/>
<protein>
    <submittedName>
        <fullName evidence="8">Unannotated protein</fullName>
    </submittedName>
</protein>
<dbReference type="PANTHER" id="PTHR30576:SF10">
    <property type="entry name" value="SLL5057 PROTEIN"/>
    <property type="match status" value="1"/>
</dbReference>